<accession>A0A1I5X535</accession>
<dbReference type="AlphaFoldDB" id="A0A1I5X535"/>
<dbReference type="OrthoDB" id="796467at2"/>
<evidence type="ECO:0000313" key="1">
    <source>
        <dbReference type="EMBL" id="SFQ27089.1"/>
    </source>
</evidence>
<protein>
    <submittedName>
        <fullName evidence="1">Uncharacterized protein</fullName>
    </submittedName>
</protein>
<sequence>MEIYSVGCAKVEIGDFSTTDGTTTNYSQIAVLKDTVYLNESAPTKNKFFKVGSPSPVKIGITPGQDIITFSVIDVSVEMMAKLLGGTVTTVNGVKTFNKAKTLPTEKIFALRVTTLDNLIFEVPRGSWTVAKNFQMADNQIMHLACEVEVTDTGFVSVPDYKWTQPATT</sequence>
<dbReference type="Proteomes" id="UP000199306">
    <property type="component" value="Unassembled WGS sequence"/>
</dbReference>
<dbReference type="EMBL" id="FOXH01000013">
    <property type="protein sequence ID" value="SFQ27089.1"/>
    <property type="molecule type" value="Genomic_DNA"/>
</dbReference>
<reference evidence="1 3" key="1">
    <citation type="submission" date="2016-10" db="EMBL/GenBank/DDBJ databases">
        <authorList>
            <person name="de Groot N.N."/>
        </authorList>
    </citation>
    <scope>NUCLEOTIDE SEQUENCE [LARGE SCALE GENOMIC DNA]</scope>
    <source>
        <strain evidence="1">E92</strain>
        <strain evidence="3">E92,LMG 26720,CCM 7988</strain>
    </source>
</reference>
<proteinExistence type="predicted"/>
<gene>
    <name evidence="1" type="ORF">SAMN04515674_113142</name>
    <name evidence="2" type="ORF">SAMN04515674_12156</name>
</gene>
<evidence type="ECO:0000313" key="3">
    <source>
        <dbReference type="Proteomes" id="UP000199306"/>
    </source>
</evidence>
<organism evidence="1 3">
    <name type="scientific">Pseudarcicella hirudinis</name>
    <dbReference type="NCBI Taxonomy" id="1079859"/>
    <lineage>
        <taxon>Bacteria</taxon>
        <taxon>Pseudomonadati</taxon>
        <taxon>Bacteroidota</taxon>
        <taxon>Cytophagia</taxon>
        <taxon>Cytophagales</taxon>
        <taxon>Flectobacillaceae</taxon>
        <taxon>Pseudarcicella</taxon>
    </lineage>
</organism>
<evidence type="ECO:0000313" key="2">
    <source>
        <dbReference type="EMBL" id="SFQ47498.1"/>
    </source>
</evidence>
<dbReference type="RefSeq" id="WP_092018843.1">
    <property type="nucleotide sequence ID" value="NZ_FOXH01000013.1"/>
</dbReference>
<keyword evidence="3" id="KW-1185">Reference proteome</keyword>
<dbReference type="EMBL" id="FOXH01000021">
    <property type="protein sequence ID" value="SFQ47498.1"/>
    <property type="molecule type" value="Genomic_DNA"/>
</dbReference>
<dbReference type="STRING" id="1079859.SAMN04515674_113142"/>
<name>A0A1I5X535_9BACT</name>